<evidence type="ECO:0000259" key="1">
    <source>
        <dbReference type="Pfam" id="PF04851"/>
    </source>
</evidence>
<dbReference type="InterPro" id="IPR045572">
    <property type="entry name" value="RE_endonuc_C"/>
</dbReference>
<keyword evidence="3" id="KW-0255">Endonuclease</keyword>
<dbReference type="InterPro" id="IPR006935">
    <property type="entry name" value="Helicase/UvrB_N"/>
</dbReference>
<proteinExistence type="predicted"/>
<dbReference type="PANTHER" id="PTHR47396:SF1">
    <property type="entry name" value="ATP-DEPENDENT HELICASE IRC3-RELATED"/>
    <property type="match status" value="1"/>
</dbReference>
<feature type="domain" description="Helicase/UvrB N-terminal" evidence="1">
    <location>
        <begin position="93"/>
        <end position="334"/>
    </location>
</feature>
<evidence type="ECO:0000313" key="4">
    <source>
        <dbReference type="Proteomes" id="UP000177763"/>
    </source>
</evidence>
<dbReference type="EMBL" id="MEVN01000007">
    <property type="protein sequence ID" value="OGC57701.1"/>
    <property type="molecule type" value="Genomic_DNA"/>
</dbReference>
<feature type="domain" description="Type III restriction enzyme C-terminal endonuclease" evidence="2">
    <location>
        <begin position="762"/>
        <end position="851"/>
    </location>
</feature>
<accession>A0A1F4VKI9</accession>
<keyword evidence="3" id="KW-0540">Nuclease</keyword>
<sequence length="894" mass="103714">MALHPNLPTSPYEILDPSIRWFPADEDLREQGYEKLLPPFVTELRKLVKDWRKSNYEGATATSRALLNWWFKNEHLIQKSDGTSSEFKYYFAQREAVETIVYLSDVIKVKDKYDLLRFDKTERVSPSMFPESWRRFVIKMATGSGKTKVLSLLMAWPYFHKIYEEGSTLSRNFLLIAPNIIVLDRLKADFDGMRIFYQDPILPENGYEGQNWQDDFQITPHIQDDVTVVKKYGNLFLTNIHRVYEGSNGNPSLEDEDLSDYFLGKKPTGATNESKIDLGEIVRDVDELAVFNDEAHHIHDEKMAWFKSIEDIHNRLKQKGLDLSIQIDVTATPKHNNGSIFVQTVSDYPLVEAIHQNVVKHPVLPDSASRAKLVEKKSALFTEKYEDYIHLGYLEWKKVYDEHVKVGKKPILFVMTDDTKNCDEVAEYLEKTYADLKDVVLVIHTKNNGEISENATGKSKEELELLRSQANQIDSLDNKFKAIVSVLMLKEGWDVKNVTTIVGLRAYAAQSNILPEQTLGRGLRRMYRESDMPEFVSVVGTEAFMDFVESIKSEGVELEKQKMGEGSKPKAPLVIEVDNENVKKDIEKLDIQIPVLTPRIYREYKNFSDLDPASFGSQKFDVKQFSEEEKREIVFKDITTGEISHKTELDTNIVPNYQSVVGYFTQVIMKDLRLISGYDILYGKVKEFITEYLFKNKVELEDLNTLRNLSELEITKTIINTFEKQINDLTVLDKGEAEIRDYIKISKVRPFVVKDQGYLIPKKSVFNKIIGDSHLELEFASFLEECEDVVSYVKNYFAVHFKIDYKNASGAISDFYPDFIVKLDTRRVYIVETKGREDLDDPLKIERLKQWCDDINRVQKNIKFGWIYIREEEYEKYGKMKSFSDVTKTFEEKQ</sequence>
<dbReference type="SUPFAM" id="SSF52540">
    <property type="entry name" value="P-loop containing nucleoside triphosphate hydrolases"/>
    <property type="match status" value="1"/>
</dbReference>
<dbReference type="GO" id="GO:0005829">
    <property type="term" value="C:cytosol"/>
    <property type="evidence" value="ECO:0007669"/>
    <property type="project" value="TreeGrafter"/>
</dbReference>
<keyword evidence="3" id="KW-0378">Hydrolase</keyword>
<dbReference type="InterPro" id="IPR050742">
    <property type="entry name" value="Helicase_Restrict-Modif_Enz"/>
</dbReference>
<dbReference type="STRING" id="1802630.A3H26_03940"/>
<dbReference type="GO" id="GO:0005524">
    <property type="term" value="F:ATP binding"/>
    <property type="evidence" value="ECO:0007669"/>
    <property type="project" value="InterPro"/>
</dbReference>
<organism evidence="3 4">
    <name type="scientific">candidate division WWE3 bacterium RIFCSPLOWO2_12_FULL_36_10</name>
    <dbReference type="NCBI Taxonomy" id="1802630"/>
    <lineage>
        <taxon>Bacteria</taxon>
        <taxon>Katanobacteria</taxon>
    </lineage>
</organism>
<dbReference type="Proteomes" id="UP000177763">
    <property type="component" value="Unassembled WGS sequence"/>
</dbReference>
<dbReference type="Gene3D" id="3.40.50.300">
    <property type="entry name" value="P-loop containing nucleotide triphosphate hydrolases"/>
    <property type="match status" value="2"/>
</dbReference>
<name>A0A1F4VKI9_UNCKA</name>
<dbReference type="AlphaFoldDB" id="A0A1F4VKI9"/>
<dbReference type="Pfam" id="PF04851">
    <property type="entry name" value="ResIII"/>
    <property type="match status" value="1"/>
</dbReference>
<dbReference type="PANTHER" id="PTHR47396">
    <property type="entry name" value="TYPE I RESTRICTION ENZYME ECOKI R PROTEIN"/>
    <property type="match status" value="1"/>
</dbReference>
<comment type="caution">
    <text evidence="3">The sequence shown here is derived from an EMBL/GenBank/DDBJ whole genome shotgun (WGS) entry which is preliminary data.</text>
</comment>
<dbReference type="Pfam" id="PF19778">
    <property type="entry name" value="RE_endonuc"/>
    <property type="match status" value="1"/>
</dbReference>
<dbReference type="GO" id="GO:0004519">
    <property type="term" value="F:endonuclease activity"/>
    <property type="evidence" value="ECO:0007669"/>
    <property type="project" value="UniProtKB-KW"/>
</dbReference>
<dbReference type="InterPro" id="IPR027417">
    <property type="entry name" value="P-loop_NTPase"/>
</dbReference>
<reference evidence="3 4" key="1">
    <citation type="journal article" date="2016" name="Nat. Commun.">
        <title>Thousands of microbial genomes shed light on interconnected biogeochemical processes in an aquifer system.</title>
        <authorList>
            <person name="Anantharaman K."/>
            <person name="Brown C.T."/>
            <person name="Hug L.A."/>
            <person name="Sharon I."/>
            <person name="Castelle C.J."/>
            <person name="Probst A.J."/>
            <person name="Thomas B.C."/>
            <person name="Singh A."/>
            <person name="Wilkins M.J."/>
            <person name="Karaoz U."/>
            <person name="Brodie E.L."/>
            <person name="Williams K.H."/>
            <person name="Hubbard S.S."/>
            <person name="Banfield J.F."/>
        </authorList>
    </citation>
    <scope>NUCLEOTIDE SEQUENCE [LARGE SCALE GENOMIC DNA]</scope>
</reference>
<dbReference type="GO" id="GO:0003677">
    <property type="term" value="F:DNA binding"/>
    <property type="evidence" value="ECO:0007669"/>
    <property type="project" value="InterPro"/>
</dbReference>
<evidence type="ECO:0000313" key="3">
    <source>
        <dbReference type="EMBL" id="OGC57701.1"/>
    </source>
</evidence>
<evidence type="ECO:0000259" key="2">
    <source>
        <dbReference type="Pfam" id="PF19778"/>
    </source>
</evidence>
<protein>
    <submittedName>
        <fullName evidence="3">Type III restriction endonuclease subunit R</fullName>
    </submittedName>
</protein>
<gene>
    <name evidence="3" type="ORF">A3H26_03940</name>
</gene>
<dbReference type="GO" id="GO:0016787">
    <property type="term" value="F:hydrolase activity"/>
    <property type="evidence" value="ECO:0007669"/>
    <property type="project" value="InterPro"/>
</dbReference>